<organism evidence="1 2">
    <name type="scientific">Burkholderia ambifaria IOP40-10</name>
    <dbReference type="NCBI Taxonomy" id="396596"/>
    <lineage>
        <taxon>Bacteria</taxon>
        <taxon>Pseudomonadati</taxon>
        <taxon>Pseudomonadota</taxon>
        <taxon>Betaproteobacteria</taxon>
        <taxon>Burkholderiales</taxon>
        <taxon>Burkholderiaceae</taxon>
        <taxon>Burkholderia</taxon>
        <taxon>Burkholderia cepacia complex</taxon>
    </lineage>
</organism>
<comment type="caution">
    <text evidence="1">The sequence shown here is derived from an EMBL/GenBank/DDBJ whole genome shotgun (WGS) entry which is preliminary data.</text>
</comment>
<accession>B1FS73</accession>
<dbReference type="PATRIC" id="fig|396596.7.peg.134"/>
<sequence>MVVSGGASMTIEDGNVVFECPGEFRIRAASFKFEGPGNTSISLPQLPVSEYQPSAKYSHTQ</sequence>
<dbReference type="AlphaFoldDB" id="B1FS73"/>
<reference evidence="1 2" key="1">
    <citation type="submission" date="2008-03" db="EMBL/GenBank/DDBJ databases">
        <title>Sequencing of the draft genome and assembly of Burkholderia ambifaria IOP40-10.</title>
        <authorList>
            <consortium name="US DOE Joint Genome Institute (JGI-PGF)"/>
            <person name="Copeland A."/>
            <person name="Lucas S."/>
            <person name="Lapidus A."/>
            <person name="Glavina del Rio T."/>
            <person name="Dalin E."/>
            <person name="Tice H."/>
            <person name="Bruce D."/>
            <person name="Goodwin L."/>
            <person name="Pitluck S."/>
            <person name="Larimer F."/>
            <person name="Land M.L."/>
            <person name="Hauser L."/>
            <person name="Tiedje J."/>
            <person name="Richardson P."/>
        </authorList>
    </citation>
    <scope>NUCLEOTIDE SEQUENCE [LARGE SCALE GENOMIC DNA]</scope>
    <source>
        <strain evidence="1 2">IOP40-10</strain>
    </source>
</reference>
<proteinExistence type="predicted"/>
<evidence type="ECO:0000313" key="1">
    <source>
        <dbReference type="EMBL" id="EDS99600.1"/>
    </source>
</evidence>
<dbReference type="EMBL" id="ABLC01000536">
    <property type="protein sequence ID" value="EDS99600.1"/>
    <property type="molecule type" value="Genomic_DNA"/>
</dbReference>
<gene>
    <name evidence="1" type="ORF">BamIOP4010DRAFT_6886</name>
</gene>
<protein>
    <submittedName>
        <fullName evidence="1">Rhs element Vgr protein</fullName>
    </submittedName>
</protein>
<name>B1FS73_9BURK</name>
<evidence type="ECO:0000313" key="2">
    <source>
        <dbReference type="Proteomes" id="UP000005463"/>
    </source>
</evidence>
<dbReference type="Proteomes" id="UP000005463">
    <property type="component" value="Unassembled WGS sequence"/>
</dbReference>